<accession>A0A512NPK8</accession>
<feature type="signal peptide" evidence="1">
    <location>
        <begin position="1"/>
        <end position="25"/>
    </location>
</feature>
<dbReference type="RefSeq" id="WP_147156230.1">
    <property type="nucleotide sequence ID" value="NZ_BKAJ01000188.1"/>
</dbReference>
<sequence length="180" mass="19268">MFRSHLFATLVISAALAACSNPDPAAPVGPAVPMPQIQGAIDNSTPDAAQRAMSNKTWLWTRGGGPAQIHYSSADGKDYAWVVGQSRIFAGEWQVNTVPDASGRMVTQVCLRHPGSYVQGLSPTWSCRPGGTFFYEMAERESGNPLSFAGRTQALFVLQSTPANLAEVEGRVTSIIGLRE</sequence>
<comment type="caution">
    <text evidence="2">The sequence shown here is derived from an EMBL/GenBank/DDBJ whole genome shotgun (WGS) entry which is preliminary data.</text>
</comment>
<dbReference type="Proteomes" id="UP000321058">
    <property type="component" value="Unassembled WGS sequence"/>
</dbReference>
<gene>
    <name evidence="2" type="ORF">RSO01_80670</name>
</gene>
<evidence type="ECO:0000313" key="3">
    <source>
        <dbReference type="Proteomes" id="UP000321058"/>
    </source>
</evidence>
<keyword evidence="1" id="KW-0732">Signal</keyword>
<name>A0A512NPK8_9HYPH</name>
<dbReference type="AlphaFoldDB" id="A0A512NPK8"/>
<keyword evidence="3" id="KW-1185">Reference proteome</keyword>
<dbReference type="OrthoDB" id="7951041at2"/>
<feature type="chain" id="PRO_5021943269" description="Lipoprotein" evidence="1">
    <location>
        <begin position="26"/>
        <end position="180"/>
    </location>
</feature>
<organism evidence="2 3">
    <name type="scientific">Reyranella soli</name>
    <dbReference type="NCBI Taxonomy" id="1230389"/>
    <lineage>
        <taxon>Bacteria</taxon>
        <taxon>Pseudomonadati</taxon>
        <taxon>Pseudomonadota</taxon>
        <taxon>Alphaproteobacteria</taxon>
        <taxon>Hyphomicrobiales</taxon>
        <taxon>Reyranellaceae</taxon>
        <taxon>Reyranella</taxon>
    </lineage>
</organism>
<dbReference type="EMBL" id="BKAJ01000188">
    <property type="protein sequence ID" value="GEP60901.1"/>
    <property type="molecule type" value="Genomic_DNA"/>
</dbReference>
<protein>
    <recommendedName>
        <fullName evidence="4">Lipoprotein</fullName>
    </recommendedName>
</protein>
<evidence type="ECO:0008006" key="4">
    <source>
        <dbReference type="Google" id="ProtNLM"/>
    </source>
</evidence>
<evidence type="ECO:0000313" key="2">
    <source>
        <dbReference type="EMBL" id="GEP60901.1"/>
    </source>
</evidence>
<proteinExistence type="predicted"/>
<evidence type="ECO:0000256" key="1">
    <source>
        <dbReference type="SAM" id="SignalP"/>
    </source>
</evidence>
<dbReference type="PROSITE" id="PS51257">
    <property type="entry name" value="PROKAR_LIPOPROTEIN"/>
    <property type="match status" value="1"/>
</dbReference>
<reference evidence="2 3" key="1">
    <citation type="submission" date="2019-07" db="EMBL/GenBank/DDBJ databases">
        <title>Whole genome shotgun sequence of Reyranella soli NBRC 108950.</title>
        <authorList>
            <person name="Hosoyama A."/>
            <person name="Uohara A."/>
            <person name="Ohji S."/>
            <person name="Ichikawa N."/>
        </authorList>
    </citation>
    <scope>NUCLEOTIDE SEQUENCE [LARGE SCALE GENOMIC DNA]</scope>
    <source>
        <strain evidence="2 3">NBRC 108950</strain>
    </source>
</reference>